<evidence type="ECO:0000313" key="4">
    <source>
        <dbReference type="Proteomes" id="UP000286287"/>
    </source>
</evidence>
<gene>
    <name evidence="3" type="ORF">D3875_08525</name>
</gene>
<dbReference type="SUPFAM" id="SSF49313">
    <property type="entry name" value="Cadherin-like"/>
    <property type="match status" value="1"/>
</dbReference>
<keyword evidence="2" id="KW-0732">Signal</keyword>
<organism evidence="3 4">
    <name type="scientific">Deinococcus cavernae</name>
    <dbReference type="NCBI Taxonomy" id="2320857"/>
    <lineage>
        <taxon>Bacteria</taxon>
        <taxon>Thermotogati</taxon>
        <taxon>Deinococcota</taxon>
        <taxon>Deinococci</taxon>
        <taxon>Deinococcales</taxon>
        <taxon>Deinococcaceae</taxon>
        <taxon>Deinococcus</taxon>
    </lineage>
</organism>
<evidence type="ECO:0000313" key="3">
    <source>
        <dbReference type="EMBL" id="RJF73615.1"/>
    </source>
</evidence>
<dbReference type="Gene3D" id="2.60.40.10">
    <property type="entry name" value="Immunoglobulins"/>
    <property type="match status" value="1"/>
</dbReference>
<reference evidence="3 4" key="1">
    <citation type="submission" date="2018-09" db="EMBL/GenBank/DDBJ databases">
        <authorList>
            <person name="Zhu H."/>
        </authorList>
    </citation>
    <scope>NUCLEOTIDE SEQUENCE [LARGE SCALE GENOMIC DNA]</scope>
    <source>
        <strain evidence="3 4">K2S05-167</strain>
    </source>
</reference>
<feature type="chain" id="PRO_5019120409" evidence="2">
    <location>
        <begin position="31"/>
        <end position="326"/>
    </location>
</feature>
<dbReference type="AlphaFoldDB" id="A0A418VBV8"/>
<dbReference type="InterPro" id="IPR013783">
    <property type="entry name" value="Ig-like_fold"/>
</dbReference>
<feature type="compositionally biased region" description="Pro residues" evidence="1">
    <location>
        <begin position="302"/>
        <end position="320"/>
    </location>
</feature>
<name>A0A418VBV8_9DEIO</name>
<dbReference type="Proteomes" id="UP000286287">
    <property type="component" value="Unassembled WGS sequence"/>
</dbReference>
<dbReference type="GO" id="GO:0016020">
    <property type="term" value="C:membrane"/>
    <property type="evidence" value="ECO:0007669"/>
    <property type="project" value="InterPro"/>
</dbReference>
<dbReference type="GO" id="GO:0005509">
    <property type="term" value="F:calcium ion binding"/>
    <property type="evidence" value="ECO:0007669"/>
    <property type="project" value="InterPro"/>
</dbReference>
<dbReference type="EMBL" id="QYUJ01000014">
    <property type="protein sequence ID" value="RJF73615.1"/>
    <property type="molecule type" value="Genomic_DNA"/>
</dbReference>
<evidence type="ECO:0000256" key="1">
    <source>
        <dbReference type="SAM" id="MobiDB-lite"/>
    </source>
</evidence>
<dbReference type="InterPro" id="IPR015919">
    <property type="entry name" value="Cadherin-like_sf"/>
</dbReference>
<proteinExistence type="predicted"/>
<sequence length="326" mass="33311">MSQRSISGRRPRGRAGAPALVLLGVLGLSACGSGTTDGTGSVRTDALTFENTSVPVAYVGEEFKANMLVSGGVGPYAYRVASGSLPPGVTFSGGVLSGTPKQAGTYAFTLEASDANLSNKVARYTLNVNELPPLSLEPMLPPGEIRGETRIPVVVKAPRAVRAARFTWDLGKDVQVTRVQAADTSSPVFWRQEGSVLNVDLGFKAVPRSGTRVALVTVKPLKPGTISASNFWYESRDGAGKVLGEKKRPQAAPAALPAAAPAGTTPANGTPTTDKTTSPGTPPASGTSTDTSTGSEKTPAPVTSPTPTPPASPAPTPPQTPGQGQP</sequence>
<dbReference type="PROSITE" id="PS51257">
    <property type="entry name" value="PROKAR_LIPOPROTEIN"/>
    <property type="match status" value="1"/>
</dbReference>
<keyword evidence="4" id="KW-1185">Reference proteome</keyword>
<dbReference type="OrthoDB" id="70916at2"/>
<comment type="caution">
    <text evidence="3">The sequence shown here is derived from an EMBL/GenBank/DDBJ whole genome shotgun (WGS) entry which is preliminary data.</text>
</comment>
<protein>
    <submittedName>
        <fullName evidence="3">Cell ssuface protein containing Ig-like domain protein</fullName>
    </submittedName>
</protein>
<feature type="signal peptide" evidence="2">
    <location>
        <begin position="1"/>
        <end position="30"/>
    </location>
</feature>
<feature type="compositionally biased region" description="Low complexity" evidence="1">
    <location>
        <begin position="251"/>
        <end position="301"/>
    </location>
</feature>
<feature type="region of interest" description="Disordered" evidence="1">
    <location>
        <begin position="246"/>
        <end position="326"/>
    </location>
</feature>
<accession>A0A418VBV8</accession>
<dbReference type="Pfam" id="PF05345">
    <property type="entry name" value="He_PIG"/>
    <property type="match status" value="1"/>
</dbReference>
<dbReference type="RefSeq" id="WP_119766376.1">
    <property type="nucleotide sequence ID" value="NZ_QYUJ01000014.1"/>
</dbReference>
<evidence type="ECO:0000256" key="2">
    <source>
        <dbReference type="SAM" id="SignalP"/>
    </source>
</evidence>